<dbReference type="PANTHER" id="PTHR10094:SF25">
    <property type="entry name" value="SCP2 STEROL-BINDING DOMAIN-CONTAINING PROTEIN 1"/>
    <property type="match status" value="1"/>
</dbReference>
<accession>A0ABT1C8A4</accession>
<keyword evidence="3" id="KW-1185">Reference proteome</keyword>
<organism evidence="2 3">
    <name type="scientific">Mesorhizobium liriopis</name>
    <dbReference type="NCBI Taxonomy" id="2953882"/>
    <lineage>
        <taxon>Bacteria</taxon>
        <taxon>Pseudomonadati</taxon>
        <taxon>Pseudomonadota</taxon>
        <taxon>Alphaproteobacteria</taxon>
        <taxon>Hyphomicrobiales</taxon>
        <taxon>Phyllobacteriaceae</taxon>
        <taxon>Mesorhizobium</taxon>
    </lineage>
</organism>
<reference evidence="2 3" key="1">
    <citation type="submission" date="2022-06" db="EMBL/GenBank/DDBJ databases">
        <title>Mesorhizobium sp. strain RP14 Genome sequencing and assembly.</title>
        <authorList>
            <person name="Kim I."/>
        </authorList>
    </citation>
    <scope>NUCLEOTIDE SEQUENCE [LARGE SCALE GENOMIC DNA]</scope>
    <source>
        <strain evidence="3">RP14(2022)</strain>
    </source>
</reference>
<gene>
    <name evidence="2" type="ORF">NGM99_14925</name>
</gene>
<comment type="caution">
    <text evidence="2">The sequence shown here is derived from an EMBL/GenBank/DDBJ whole genome shotgun (WGS) entry which is preliminary data.</text>
</comment>
<evidence type="ECO:0000313" key="2">
    <source>
        <dbReference type="EMBL" id="MCO6051075.1"/>
    </source>
</evidence>
<name>A0ABT1C8A4_9HYPH</name>
<dbReference type="Gene3D" id="3.30.1050.10">
    <property type="entry name" value="SCP2 sterol-binding domain"/>
    <property type="match status" value="1"/>
</dbReference>
<dbReference type="PANTHER" id="PTHR10094">
    <property type="entry name" value="STEROL CARRIER PROTEIN 2 SCP-2 FAMILY PROTEIN"/>
    <property type="match status" value="1"/>
</dbReference>
<evidence type="ECO:0000259" key="1">
    <source>
        <dbReference type="Pfam" id="PF02036"/>
    </source>
</evidence>
<dbReference type="Pfam" id="PF02036">
    <property type="entry name" value="SCP2"/>
    <property type="match status" value="1"/>
</dbReference>
<dbReference type="Proteomes" id="UP001205906">
    <property type="component" value="Unassembled WGS sequence"/>
</dbReference>
<feature type="domain" description="SCP2" evidence="1">
    <location>
        <begin position="22"/>
        <end position="92"/>
    </location>
</feature>
<dbReference type="EMBL" id="JAMXQS010000007">
    <property type="protein sequence ID" value="MCO6051075.1"/>
    <property type="molecule type" value="Genomic_DNA"/>
</dbReference>
<dbReference type="InterPro" id="IPR036527">
    <property type="entry name" value="SCP2_sterol-bd_dom_sf"/>
</dbReference>
<evidence type="ECO:0000313" key="3">
    <source>
        <dbReference type="Proteomes" id="UP001205906"/>
    </source>
</evidence>
<dbReference type="SUPFAM" id="SSF55718">
    <property type="entry name" value="SCP-like"/>
    <property type="match status" value="1"/>
</dbReference>
<proteinExistence type="predicted"/>
<sequence length="93" mass="9651">MDIETIAQKINERMAGSGFSRTVKVDFKGEGTVLIDGASARVGDGDADCTISVSKDDFADIVSGDLNPTTAFMTGKMKIDGDMSAAMALGQAL</sequence>
<dbReference type="RefSeq" id="WP_252820297.1">
    <property type="nucleotide sequence ID" value="NZ_JAMXQS010000007.1"/>
</dbReference>
<dbReference type="InterPro" id="IPR003033">
    <property type="entry name" value="SCP2_sterol-bd_dom"/>
</dbReference>
<protein>
    <submittedName>
        <fullName evidence="2">SCP2 sterol-binding domain-containing protein</fullName>
    </submittedName>
</protein>